<dbReference type="Proteomes" id="UP001523369">
    <property type="component" value="Unassembled WGS sequence"/>
</dbReference>
<dbReference type="EMBL" id="JAMYJR010000006">
    <property type="protein sequence ID" value="MCO8270458.1"/>
    <property type="molecule type" value="Genomic_DNA"/>
</dbReference>
<accession>A0ABT1DI05</accession>
<keyword evidence="3" id="KW-1185">Reference proteome</keyword>
<evidence type="ECO:0000313" key="2">
    <source>
        <dbReference type="EMBL" id="MCO8270458.1"/>
    </source>
</evidence>
<proteinExistence type="predicted"/>
<protein>
    <submittedName>
        <fullName evidence="2">Uncharacterized protein</fullName>
    </submittedName>
</protein>
<reference evidence="2 3" key="1">
    <citation type="submission" date="2022-06" db="EMBL/GenBank/DDBJ databases">
        <title>New Species of the Genus Actinoplanes, ActinopZanes ferrugineus.</title>
        <authorList>
            <person name="Ding P."/>
        </authorList>
    </citation>
    <scope>NUCLEOTIDE SEQUENCE [LARGE SCALE GENOMIC DNA]</scope>
    <source>
        <strain evidence="2 3">TRM88003</strain>
    </source>
</reference>
<keyword evidence="1" id="KW-1133">Transmembrane helix</keyword>
<dbReference type="RefSeq" id="WP_253236596.1">
    <property type="nucleotide sequence ID" value="NZ_JAMYJR010000006.1"/>
</dbReference>
<keyword evidence="1" id="KW-0472">Membrane</keyword>
<sequence length="117" mass="12659">WVWFVVVVACVAWVWFVVVVACVAWVWFVVVVACVAWLWFVVAVACAAELGLSRDAAAAFGLRLSIEITSVAWAPFRVGVVAVGVWLRGEGAQLAAAAEGAQGQWDEQQHAGRHHDV</sequence>
<evidence type="ECO:0000313" key="3">
    <source>
        <dbReference type="Proteomes" id="UP001523369"/>
    </source>
</evidence>
<gene>
    <name evidence="2" type="ORF">M1L60_07595</name>
</gene>
<feature type="transmembrane region" description="Helical" evidence="1">
    <location>
        <begin position="12"/>
        <end position="45"/>
    </location>
</feature>
<evidence type="ECO:0000256" key="1">
    <source>
        <dbReference type="SAM" id="Phobius"/>
    </source>
</evidence>
<organism evidence="2 3">
    <name type="scientific">Paractinoplanes aksuensis</name>
    <dbReference type="NCBI Taxonomy" id="2939490"/>
    <lineage>
        <taxon>Bacteria</taxon>
        <taxon>Bacillati</taxon>
        <taxon>Actinomycetota</taxon>
        <taxon>Actinomycetes</taxon>
        <taxon>Micromonosporales</taxon>
        <taxon>Micromonosporaceae</taxon>
        <taxon>Paractinoplanes</taxon>
    </lineage>
</organism>
<feature type="non-terminal residue" evidence="2">
    <location>
        <position position="1"/>
    </location>
</feature>
<name>A0ABT1DI05_9ACTN</name>
<comment type="caution">
    <text evidence="2">The sequence shown here is derived from an EMBL/GenBank/DDBJ whole genome shotgun (WGS) entry which is preliminary data.</text>
</comment>
<keyword evidence="1" id="KW-0812">Transmembrane</keyword>